<reference evidence="2 3" key="1">
    <citation type="submission" date="2020-10" db="EMBL/GenBank/DDBJ databases">
        <title>Plant Genome Project.</title>
        <authorList>
            <person name="Zhang R.-G."/>
        </authorList>
    </citation>
    <scope>NUCLEOTIDE SEQUENCE [LARGE SCALE GENOMIC DNA]</scope>
    <source>
        <strain evidence="2">FAFU-HL-1</strain>
        <tissue evidence="2">Leaf</tissue>
    </source>
</reference>
<sequence>MEKDFDFLLSGQSRDFILQHAAQYNLLRVGDRTGENLAEQAAINNILPVRLLIEAPVEPANQEPDAINNILPVRLLIEAPVEPANQEPDALATLVPITIINGRSTADKITVLWRGAIILSYLQNIHALILSLLFLRNSVHRGVILEMARLSCNFLFIILVVFPVPWMELRAEASKDML</sequence>
<keyword evidence="1" id="KW-0472">Membrane</keyword>
<dbReference type="AlphaFoldDB" id="A0A835NA57"/>
<keyword evidence="1" id="KW-1133">Transmembrane helix</keyword>
<organism evidence="2 3">
    <name type="scientific">Salix dunnii</name>
    <dbReference type="NCBI Taxonomy" id="1413687"/>
    <lineage>
        <taxon>Eukaryota</taxon>
        <taxon>Viridiplantae</taxon>
        <taxon>Streptophyta</taxon>
        <taxon>Embryophyta</taxon>
        <taxon>Tracheophyta</taxon>
        <taxon>Spermatophyta</taxon>
        <taxon>Magnoliopsida</taxon>
        <taxon>eudicotyledons</taxon>
        <taxon>Gunneridae</taxon>
        <taxon>Pentapetalae</taxon>
        <taxon>rosids</taxon>
        <taxon>fabids</taxon>
        <taxon>Malpighiales</taxon>
        <taxon>Salicaceae</taxon>
        <taxon>Saliceae</taxon>
        <taxon>Salix</taxon>
    </lineage>
</organism>
<evidence type="ECO:0000256" key="1">
    <source>
        <dbReference type="SAM" id="Phobius"/>
    </source>
</evidence>
<gene>
    <name evidence="2" type="ORF">SADUNF_Sadunf01G0033800</name>
</gene>
<comment type="caution">
    <text evidence="2">The sequence shown here is derived from an EMBL/GenBank/DDBJ whole genome shotgun (WGS) entry which is preliminary data.</text>
</comment>
<keyword evidence="3" id="KW-1185">Reference proteome</keyword>
<keyword evidence="1" id="KW-0812">Transmembrane</keyword>
<evidence type="ECO:0000313" key="2">
    <source>
        <dbReference type="EMBL" id="KAF9688879.1"/>
    </source>
</evidence>
<dbReference type="Proteomes" id="UP000657918">
    <property type="component" value="Unassembled WGS sequence"/>
</dbReference>
<feature type="transmembrane region" description="Helical" evidence="1">
    <location>
        <begin position="111"/>
        <end position="135"/>
    </location>
</feature>
<proteinExistence type="predicted"/>
<accession>A0A835NA57</accession>
<dbReference type="OrthoDB" id="821215at2759"/>
<evidence type="ECO:0000313" key="3">
    <source>
        <dbReference type="Proteomes" id="UP000657918"/>
    </source>
</evidence>
<feature type="transmembrane region" description="Helical" evidence="1">
    <location>
        <begin position="147"/>
        <end position="167"/>
    </location>
</feature>
<name>A0A835NA57_9ROSI</name>
<dbReference type="EMBL" id="JADGMS010000001">
    <property type="protein sequence ID" value="KAF9688879.1"/>
    <property type="molecule type" value="Genomic_DNA"/>
</dbReference>
<protein>
    <submittedName>
        <fullName evidence="2">Uncharacterized protein</fullName>
    </submittedName>
</protein>